<dbReference type="InterPro" id="IPR052707">
    <property type="entry name" value="OsmC_Ohr_Peroxiredoxin"/>
</dbReference>
<dbReference type="EMBL" id="JACIFF010000009">
    <property type="protein sequence ID" value="MBB4080700.1"/>
    <property type="molecule type" value="Genomic_DNA"/>
</dbReference>
<dbReference type="AlphaFoldDB" id="A0A840E6M7"/>
<keyword evidence="2" id="KW-1185">Reference proteome</keyword>
<dbReference type="InterPro" id="IPR036102">
    <property type="entry name" value="OsmC/Ohrsf"/>
</dbReference>
<organism evidence="1 2">
    <name type="scientific">Neolewinella aquimaris</name>
    <dbReference type="NCBI Taxonomy" id="1835722"/>
    <lineage>
        <taxon>Bacteria</taxon>
        <taxon>Pseudomonadati</taxon>
        <taxon>Bacteroidota</taxon>
        <taxon>Saprospiria</taxon>
        <taxon>Saprospirales</taxon>
        <taxon>Lewinellaceae</taxon>
        <taxon>Neolewinella</taxon>
    </lineage>
</organism>
<dbReference type="Pfam" id="PF02566">
    <property type="entry name" value="OsmC"/>
    <property type="match status" value="1"/>
</dbReference>
<dbReference type="InterPro" id="IPR015946">
    <property type="entry name" value="KH_dom-like_a/b"/>
</dbReference>
<dbReference type="InterPro" id="IPR003718">
    <property type="entry name" value="OsmC/Ohr_fam"/>
</dbReference>
<proteinExistence type="predicted"/>
<gene>
    <name evidence="1" type="ORF">GGR28_003335</name>
</gene>
<evidence type="ECO:0000313" key="2">
    <source>
        <dbReference type="Proteomes" id="UP000576209"/>
    </source>
</evidence>
<dbReference type="PANTHER" id="PTHR42830">
    <property type="entry name" value="OSMOTICALLY INDUCIBLE FAMILY PROTEIN"/>
    <property type="match status" value="1"/>
</dbReference>
<sequence>MQHHFDTTIRWTGNRGSGTLDYRAYSRDHLITVKGKDQSIEGSSDPNFRGDKRRYSPEELFVSSISACHMLWYLHLAAVNGITVLDYEDHAEGTMVDEDGGAGSFTSVTLRPVIRIAREEGRQRAHDLHAEAGEKCFIANSVKVPITYAPKILVD</sequence>
<dbReference type="SUPFAM" id="SSF82784">
    <property type="entry name" value="OsmC-like"/>
    <property type="match status" value="1"/>
</dbReference>
<reference evidence="1 2" key="1">
    <citation type="submission" date="2020-08" db="EMBL/GenBank/DDBJ databases">
        <title>Genomic Encyclopedia of Type Strains, Phase IV (KMG-IV): sequencing the most valuable type-strain genomes for metagenomic binning, comparative biology and taxonomic classification.</title>
        <authorList>
            <person name="Goeker M."/>
        </authorList>
    </citation>
    <scope>NUCLEOTIDE SEQUENCE [LARGE SCALE GENOMIC DNA]</scope>
    <source>
        <strain evidence="1 2">DSM 105137</strain>
    </source>
</reference>
<protein>
    <submittedName>
        <fullName evidence="1">Organic hydroperoxide reductase OsmC/OhrA</fullName>
    </submittedName>
</protein>
<dbReference type="RefSeq" id="WP_183496926.1">
    <property type="nucleotide sequence ID" value="NZ_JACIFF010000009.1"/>
</dbReference>
<accession>A0A840E6M7</accession>
<comment type="caution">
    <text evidence="1">The sequence shown here is derived from an EMBL/GenBank/DDBJ whole genome shotgun (WGS) entry which is preliminary data.</text>
</comment>
<dbReference type="Gene3D" id="3.30.300.20">
    <property type="match status" value="1"/>
</dbReference>
<dbReference type="Proteomes" id="UP000576209">
    <property type="component" value="Unassembled WGS sequence"/>
</dbReference>
<evidence type="ECO:0000313" key="1">
    <source>
        <dbReference type="EMBL" id="MBB4080700.1"/>
    </source>
</evidence>
<dbReference type="PANTHER" id="PTHR42830:SF2">
    <property type="entry name" value="OSMC_OHR FAMILY PROTEIN"/>
    <property type="match status" value="1"/>
</dbReference>
<name>A0A840E6M7_9BACT</name>